<feature type="transmembrane region" description="Helical" evidence="1">
    <location>
        <begin position="37"/>
        <end position="57"/>
    </location>
</feature>
<protein>
    <submittedName>
        <fullName evidence="2">Uncharacterized protein</fullName>
    </submittedName>
</protein>
<feature type="transmembrane region" description="Helical" evidence="1">
    <location>
        <begin position="106"/>
        <end position="138"/>
    </location>
</feature>
<dbReference type="STRING" id="1432562.WN59_08120"/>
<evidence type="ECO:0000256" key="1">
    <source>
        <dbReference type="SAM" id="Phobius"/>
    </source>
</evidence>
<keyword evidence="1" id="KW-1133">Transmembrane helix</keyword>
<dbReference type="EMBL" id="LAYZ01000023">
    <property type="protein sequence ID" value="KKK34235.1"/>
    <property type="molecule type" value="Genomic_DNA"/>
</dbReference>
<dbReference type="AlphaFoldDB" id="A0A0M2SNK0"/>
<evidence type="ECO:0000313" key="2">
    <source>
        <dbReference type="EMBL" id="KKK34235.1"/>
    </source>
</evidence>
<accession>A0A0M2SNK0</accession>
<reference evidence="2 3" key="1">
    <citation type="submission" date="2015-04" db="EMBL/GenBank/DDBJ databases">
        <title>Taxonomic description and genome sequence of Salinicoccus sediminis sp. nov., a novel hyper halotolerant bacterium isolated from marine sediment.</title>
        <authorList>
            <person name="Mathan Kumar R."/>
            <person name="Kaur G."/>
            <person name="Kumar N."/>
            <person name="Kumar A."/>
            <person name="Singh N.K."/>
            <person name="Kaur N."/>
            <person name="Mayilraj S."/>
        </authorList>
    </citation>
    <scope>NUCLEOTIDE SEQUENCE [LARGE SCALE GENOMIC DNA]</scope>
    <source>
        <strain evidence="2 3">SV-16</strain>
    </source>
</reference>
<dbReference type="PATRIC" id="fig|1432562.3.peg.1594"/>
<dbReference type="Proteomes" id="UP000034287">
    <property type="component" value="Unassembled WGS sequence"/>
</dbReference>
<organism evidence="2 3">
    <name type="scientific">Salinicoccus sediminis</name>
    <dbReference type="NCBI Taxonomy" id="1432562"/>
    <lineage>
        <taxon>Bacteria</taxon>
        <taxon>Bacillati</taxon>
        <taxon>Bacillota</taxon>
        <taxon>Bacilli</taxon>
        <taxon>Bacillales</taxon>
        <taxon>Staphylococcaceae</taxon>
        <taxon>Salinicoccus</taxon>
    </lineage>
</organism>
<keyword evidence="1" id="KW-0472">Membrane</keyword>
<keyword evidence="3" id="KW-1185">Reference proteome</keyword>
<evidence type="ECO:0000313" key="3">
    <source>
        <dbReference type="Proteomes" id="UP000034287"/>
    </source>
</evidence>
<sequence length="143" mass="15850">MIMRKFTGISFWRIIFLALLAVPRVVLHDLGWLTEGTFINSLFVFVPVLIWVAMAVWCEDAHPFRMLLAAGIVFGIMLALVHQIFWTVYFPDVLKLGGNLAGAPDYISIIVTRTAAVVSSLVTGTMMGVLLGGVAFIIRKLIR</sequence>
<proteinExistence type="predicted"/>
<dbReference type="OrthoDB" id="2658663at2"/>
<comment type="caution">
    <text evidence="2">The sequence shown here is derived from an EMBL/GenBank/DDBJ whole genome shotgun (WGS) entry which is preliminary data.</text>
</comment>
<gene>
    <name evidence="2" type="ORF">WN59_08120</name>
</gene>
<feature type="transmembrane region" description="Helical" evidence="1">
    <location>
        <begin position="64"/>
        <end position="86"/>
    </location>
</feature>
<keyword evidence="1" id="KW-0812">Transmembrane</keyword>
<name>A0A0M2SNK0_9STAP</name>